<dbReference type="Gene3D" id="2.60.40.770">
    <property type="match status" value="1"/>
</dbReference>
<dbReference type="OrthoDB" id="6409159at2759"/>
<comment type="caution">
    <text evidence="10">The sequence shown here is derived from an EMBL/GenBank/DDBJ whole genome shotgun (WGS) entry which is preliminary data.</text>
</comment>
<dbReference type="InterPro" id="IPR003172">
    <property type="entry name" value="ML_dom"/>
</dbReference>
<evidence type="ECO:0000256" key="1">
    <source>
        <dbReference type="ARBA" id="ARBA00002053"/>
    </source>
</evidence>
<keyword evidence="5" id="KW-0813">Transport</keyword>
<dbReference type="AlphaFoldDB" id="A0A4S8QW27"/>
<keyword evidence="7" id="KW-0445">Lipid transport</keyword>
<evidence type="ECO:0000256" key="4">
    <source>
        <dbReference type="ARBA" id="ARBA00016056"/>
    </source>
</evidence>
<evidence type="ECO:0000259" key="9">
    <source>
        <dbReference type="SMART" id="SM00737"/>
    </source>
</evidence>
<accession>A0A4S8QW27</accession>
<organism evidence="10 11">
    <name type="scientific">Botrytis galanthina</name>
    <dbReference type="NCBI Taxonomy" id="278940"/>
    <lineage>
        <taxon>Eukaryota</taxon>
        <taxon>Fungi</taxon>
        <taxon>Dikarya</taxon>
        <taxon>Ascomycota</taxon>
        <taxon>Pezizomycotina</taxon>
        <taxon>Leotiomycetes</taxon>
        <taxon>Helotiales</taxon>
        <taxon>Sclerotiniaceae</taxon>
        <taxon>Botrytis</taxon>
    </lineage>
</organism>
<evidence type="ECO:0000256" key="5">
    <source>
        <dbReference type="ARBA" id="ARBA00022448"/>
    </source>
</evidence>
<feature type="domain" description="MD-2-related lipid-recognition" evidence="9">
    <location>
        <begin position="41"/>
        <end position="163"/>
    </location>
</feature>
<evidence type="ECO:0000256" key="7">
    <source>
        <dbReference type="ARBA" id="ARBA00023055"/>
    </source>
</evidence>
<dbReference type="CDD" id="cd00917">
    <property type="entry name" value="PG-PI_TP"/>
    <property type="match status" value="1"/>
</dbReference>
<comment type="function">
    <text evidence="1">Catalyzes the intermembrane transfer of phosphatidylglycerol and phosphatidylinositol.</text>
</comment>
<dbReference type="PANTHER" id="PTHR11306:SF0">
    <property type="entry name" value="PHOSPHATIDYLGLYCEROL_PHOSPHATIDYLINOSITOL TRANSFER PROTEIN"/>
    <property type="match status" value="1"/>
</dbReference>
<gene>
    <name evidence="10" type="ORF">BGAL_0193g00070</name>
</gene>
<reference evidence="10 11" key="1">
    <citation type="submission" date="2017-12" db="EMBL/GenBank/DDBJ databases">
        <title>Comparative genomics of Botrytis spp.</title>
        <authorList>
            <person name="Valero-Jimenez C.A."/>
            <person name="Tapia P."/>
            <person name="Veloso J."/>
            <person name="Silva-Moreno E."/>
            <person name="Staats M."/>
            <person name="Valdes J.H."/>
            <person name="Van Kan J.A.L."/>
        </authorList>
    </citation>
    <scope>NUCLEOTIDE SEQUENCE [LARGE SCALE GENOMIC DNA]</scope>
    <source>
        <strain evidence="10 11">MUCL435</strain>
    </source>
</reference>
<evidence type="ECO:0000256" key="8">
    <source>
        <dbReference type="SAM" id="SignalP"/>
    </source>
</evidence>
<sequence>MKFSVSLVTLLFSSTFVAASPFFSGGQTVLADNAVPGNNPLTYCNADRSSDILSLDHVNLNPNPPTAGNKLTIEAVGTLSQTLEKGAYVHLQVKYGLIRLISMTQDLCDQVSNVDLSCPIDAGKIIITKDVDLPNQIPPGKYTVFADAYTVDDEPIICLEATVMFSR</sequence>
<evidence type="ECO:0000256" key="6">
    <source>
        <dbReference type="ARBA" id="ARBA00022729"/>
    </source>
</evidence>
<dbReference type="GO" id="GO:0032366">
    <property type="term" value="P:intracellular sterol transport"/>
    <property type="evidence" value="ECO:0007669"/>
    <property type="project" value="InterPro"/>
</dbReference>
<dbReference type="InterPro" id="IPR014756">
    <property type="entry name" value="Ig_E-set"/>
</dbReference>
<dbReference type="SMART" id="SM00737">
    <property type="entry name" value="ML"/>
    <property type="match status" value="1"/>
</dbReference>
<evidence type="ECO:0000256" key="3">
    <source>
        <dbReference type="ARBA" id="ARBA00011245"/>
    </source>
</evidence>
<dbReference type="GO" id="GO:0032934">
    <property type="term" value="F:sterol binding"/>
    <property type="evidence" value="ECO:0007669"/>
    <property type="project" value="InterPro"/>
</dbReference>
<feature type="signal peptide" evidence="8">
    <location>
        <begin position="1"/>
        <end position="19"/>
    </location>
</feature>
<dbReference type="Pfam" id="PF02221">
    <property type="entry name" value="E1_DerP2_DerF2"/>
    <property type="match status" value="1"/>
</dbReference>
<dbReference type="PANTHER" id="PTHR11306">
    <property type="entry name" value="NIEMANN PICK TYPE C2 PROTEIN NPC2-RELATED"/>
    <property type="match status" value="1"/>
</dbReference>
<dbReference type="InterPro" id="IPR033917">
    <property type="entry name" value="ML_PG-PI_TP"/>
</dbReference>
<feature type="chain" id="PRO_5020318190" description="Phosphatidylglycerol/phosphatidylinositol transfer protein" evidence="8">
    <location>
        <begin position="20"/>
        <end position="167"/>
    </location>
</feature>
<comment type="subunit">
    <text evidence="3">Monomer.</text>
</comment>
<comment type="similarity">
    <text evidence="2">Belongs to the NPC2 family.</text>
</comment>
<evidence type="ECO:0000256" key="2">
    <source>
        <dbReference type="ARBA" id="ARBA00006370"/>
    </source>
</evidence>
<evidence type="ECO:0000313" key="11">
    <source>
        <dbReference type="Proteomes" id="UP000308671"/>
    </source>
</evidence>
<proteinExistence type="inferred from homology"/>
<evidence type="ECO:0000313" key="10">
    <source>
        <dbReference type="EMBL" id="THV49468.1"/>
    </source>
</evidence>
<keyword evidence="11" id="KW-1185">Reference proteome</keyword>
<protein>
    <recommendedName>
        <fullName evidence="4">Phosphatidylglycerol/phosphatidylinositol transfer protein</fullName>
    </recommendedName>
</protein>
<keyword evidence="6 8" id="KW-0732">Signal</keyword>
<dbReference type="EMBL" id="PQXL01000193">
    <property type="protein sequence ID" value="THV49468.1"/>
    <property type="molecule type" value="Genomic_DNA"/>
</dbReference>
<dbReference type="InterPro" id="IPR039670">
    <property type="entry name" value="NPC2-like"/>
</dbReference>
<dbReference type="Proteomes" id="UP000308671">
    <property type="component" value="Unassembled WGS sequence"/>
</dbReference>
<dbReference type="FunFam" id="2.60.40.770:FF:000004">
    <property type="entry name" value="Phosphatidylglycerol/phosphatidylinositol transfer protein"/>
    <property type="match status" value="1"/>
</dbReference>
<name>A0A4S8QW27_9HELO</name>
<dbReference type="SUPFAM" id="SSF81296">
    <property type="entry name" value="E set domains"/>
    <property type="match status" value="1"/>
</dbReference>